<dbReference type="GO" id="GO:0004364">
    <property type="term" value="F:glutathione transferase activity"/>
    <property type="evidence" value="ECO:0007669"/>
    <property type="project" value="TreeGrafter"/>
</dbReference>
<evidence type="ECO:0000256" key="4">
    <source>
        <dbReference type="ARBA" id="ARBA00010007"/>
    </source>
</evidence>
<dbReference type="Pfam" id="PF13417">
    <property type="entry name" value="GST_N_3"/>
    <property type="match status" value="1"/>
</dbReference>
<dbReference type="PROSITE" id="PS50405">
    <property type="entry name" value="GST_CTER"/>
    <property type="match status" value="1"/>
</dbReference>
<dbReference type="GO" id="GO:0005739">
    <property type="term" value="C:mitochondrion"/>
    <property type="evidence" value="ECO:0007669"/>
    <property type="project" value="TreeGrafter"/>
</dbReference>
<dbReference type="NCBIfam" id="TIGR01262">
    <property type="entry name" value="maiA"/>
    <property type="match status" value="1"/>
</dbReference>
<dbReference type="Proteomes" id="UP000494206">
    <property type="component" value="Unassembled WGS sequence"/>
</dbReference>
<evidence type="ECO:0000256" key="5">
    <source>
        <dbReference type="ARBA" id="ARBA00013199"/>
    </source>
</evidence>
<protein>
    <recommendedName>
        <fullName evidence="5">maleylacetoacetate isomerase</fullName>
        <ecNumber evidence="5">5.2.1.2</ecNumber>
    </recommendedName>
</protein>
<dbReference type="EMBL" id="CADEPM010000005">
    <property type="protein sequence ID" value="CAB3406197.1"/>
    <property type="molecule type" value="Genomic_DNA"/>
</dbReference>
<dbReference type="InterPro" id="IPR010987">
    <property type="entry name" value="Glutathione-S-Trfase_C-like"/>
</dbReference>
<dbReference type="Gene3D" id="3.40.30.10">
    <property type="entry name" value="Glutaredoxin"/>
    <property type="match status" value="1"/>
</dbReference>
<keyword evidence="6" id="KW-0828">Tyrosine catabolism</keyword>
<evidence type="ECO:0000259" key="8">
    <source>
        <dbReference type="PROSITE" id="PS50404"/>
    </source>
</evidence>
<evidence type="ECO:0000256" key="2">
    <source>
        <dbReference type="ARBA" id="ARBA00001955"/>
    </source>
</evidence>
<accession>A0A8S1F3E7</accession>
<dbReference type="SUPFAM" id="SSF47616">
    <property type="entry name" value="GST C-terminal domain-like"/>
    <property type="match status" value="1"/>
</dbReference>
<dbReference type="AlphaFoldDB" id="A0A8S1F3E7"/>
<keyword evidence="7" id="KW-0585">Phenylalanine catabolism</keyword>
<dbReference type="InterPro" id="IPR036249">
    <property type="entry name" value="Thioredoxin-like_sf"/>
</dbReference>
<dbReference type="InterPro" id="IPR040079">
    <property type="entry name" value="Glutathione_S-Trfase"/>
</dbReference>
<dbReference type="PANTHER" id="PTHR42673:SF4">
    <property type="entry name" value="MALEYLACETOACETATE ISOMERASE"/>
    <property type="match status" value="1"/>
</dbReference>
<dbReference type="Pfam" id="PF14497">
    <property type="entry name" value="GST_C_3"/>
    <property type="match status" value="1"/>
</dbReference>
<dbReference type="OrthoDB" id="202840at2759"/>
<comment type="catalytic activity">
    <reaction evidence="1">
        <text>4-maleylacetoacetate = 4-fumarylacetoacetate</text>
        <dbReference type="Rhea" id="RHEA:14817"/>
        <dbReference type="ChEBI" id="CHEBI:17105"/>
        <dbReference type="ChEBI" id="CHEBI:18034"/>
        <dbReference type="EC" id="5.2.1.2"/>
    </reaction>
</comment>
<dbReference type="PANTHER" id="PTHR42673">
    <property type="entry name" value="MALEYLACETOACETATE ISOMERASE"/>
    <property type="match status" value="1"/>
</dbReference>
<comment type="cofactor">
    <cofactor evidence="2">
        <name>glutathione</name>
        <dbReference type="ChEBI" id="CHEBI:57925"/>
    </cofactor>
</comment>
<dbReference type="InterPro" id="IPR005955">
    <property type="entry name" value="GST_Zeta"/>
</dbReference>
<sequence>MALAYKGIDYEYRAINILSQDSKDDPEFVKYNPAKLVPVFVNNDGQAISESLAIIDYLEDVYPENPLYPKDPLQKAHAKTIFLEIACGIQPLQTITLQGILDQKCPGYGAQFAAESITKGLRVVEELLKKHSGKYAVGDSISVADLAIPSIVFNARRLKVDLKPFPILSKVEANICALDVFKKAAPEAQPDAE</sequence>
<dbReference type="InterPro" id="IPR004046">
    <property type="entry name" value="GST_C"/>
</dbReference>
<dbReference type="InterPro" id="IPR004045">
    <property type="entry name" value="Glutathione_S-Trfase_N"/>
</dbReference>
<keyword evidence="11" id="KW-1185">Reference proteome</keyword>
<evidence type="ECO:0000256" key="6">
    <source>
        <dbReference type="ARBA" id="ARBA00022878"/>
    </source>
</evidence>
<feature type="domain" description="GST C-terminal" evidence="9">
    <location>
        <begin position="71"/>
        <end position="193"/>
    </location>
</feature>
<comment type="similarity">
    <text evidence="4">Belongs to the GST superfamily. Zeta family.</text>
</comment>
<dbReference type="GO" id="GO:0006559">
    <property type="term" value="P:L-phenylalanine catabolic process"/>
    <property type="evidence" value="ECO:0007669"/>
    <property type="project" value="UniProtKB-KW"/>
</dbReference>
<comment type="pathway">
    <text evidence="3">Amino-acid degradation; L-phenylalanine degradation; acetoacetate and fumarate from L-phenylalanine: step 5/6.</text>
</comment>
<dbReference type="GO" id="GO:0016034">
    <property type="term" value="F:maleylacetoacetate isomerase activity"/>
    <property type="evidence" value="ECO:0007669"/>
    <property type="project" value="UniProtKB-EC"/>
</dbReference>
<name>A0A8S1F3E7_9PELO</name>
<evidence type="ECO:0000313" key="11">
    <source>
        <dbReference type="Proteomes" id="UP000494206"/>
    </source>
</evidence>
<organism evidence="10 11">
    <name type="scientific">Caenorhabditis bovis</name>
    <dbReference type="NCBI Taxonomy" id="2654633"/>
    <lineage>
        <taxon>Eukaryota</taxon>
        <taxon>Metazoa</taxon>
        <taxon>Ecdysozoa</taxon>
        <taxon>Nematoda</taxon>
        <taxon>Chromadorea</taxon>
        <taxon>Rhabditida</taxon>
        <taxon>Rhabditina</taxon>
        <taxon>Rhabditomorpha</taxon>
        <taxon>Rhabditoidea</taxon>
        <taxon>Rhabditidae</taxon>
        <taxon>Peloderinae</taxon>
        <taxon>Caenorhabditis</taxon>
    </lineage>
</organism>
<dbReference type="GO" id="GO:0006572">
    <property type="term" value="P:L-tyrosine catabolic process"/>
    <property type="evidence" value="ECO:0007669"/>
    <property type="project" value="UniProtKB-KW"/>
</dbReference>
<reference evidence="10 11" key="1">
    <citation type="submission" date="2020-04" db="EMBL/GenBank/DDBJ databases">
        <authorList>
            <person name="Laetsch R D."/>
            <person name="Stevens L."/>
            <person name="Kumar S."/>
            <person name="Blaxter L. M."/>
        </authorList>
    </citation>
    <scope>NUCLEOTIDE SEQUENCE [LARGE SCALE GENOMIC DNA]</scope>
</reference>
<comment type="caution">
    <text evidence="10">The sequence shown here is derived from an EMBL/GenBank/DDBJ whole genome shotgun (WGS) entry which is preliminary data.</text>
</comment>
<dbReference type="InterPro" id="IPR036282">
    <property type="entry name" value="Glutathione-S-Trfase_C_sf"/>
</dbReference>
<proteinExistence type="inferred from homology"/>
<dbReference type="SFLD" id="SFLDS00019">
    <property type="entry name" value="Glutathione_Transferase_(cytos"/>
    <property type="match status" value="1"/>
</dbReference>
<feature type="domain" description="GST N-terminal" evidence="8">
    <location>
        <begin position="1"/>
        <end position="66"/>
    </location>
</feature>
<dbReference type="Gene3D" id="1.20.1050.10">
    <property type="match status" value="1"/>
</dbReference>
<dbReference type="EC" id="5.2.1.2" evidence="5"/>
<evidence type="ECO:0000313" key="10">
    <source>
        <dbReference type="EMBL" id="CAB3406197.1"/>
    </source>
</evidence>
<evidence type="ECO:0000256" key="7">
    <source>
        <dbReference type="ARBA" id="ARBA00023232"/>
    </source>
</evidence>
<evidence type="ECO:0000259" key="9">
    <source>
        <dbReference type="PROSITE" id="PS50405"/>
    </source>
</evidence>
<evidence type="ECO:0000256" key="1">
    <source>
        <dbReference type="ARBA" id="ARBA00001622"/>
    </source>
</evidence>
<dbReference type="GO" id="GO:0006749">
    <property type="term" value="P:glutathione metabolic process"/>
    <property type="evidence" value="ECO:0007669"/>
    <property type="project" value="TreeGrafter"/>
</dbReference>
<evidence type="ECO:0000256" key="3">
    <source>
        <dbReference type="ARBA" id="ARBA00004671"/>
    </source>
</evidence>
<dbReference type="SUPFAM" id="SSF52833">
    <property type="entry name" value="Thioredoxin-like"/>
    <property type="match status" value="1"/>
</dbReference>
<gene>
    <name evidence="10" type="ORF">CBOVIS_LOCUS8301</name>
</gene>
<dbReference type="PROSITE" id="PS50404">
    <property type="entry name" value="GST_NTER"/>
    <property type="match status" value="1"/>
</dbReference>
<dbReference type="SFLD" id="SFLDG00358">
    <property type="entry name" value="Main_(cytGST)"/>
    <property type="match status" value="1"/>
</dbReference>